<organism evidence="1 2">
    <name type="scientific">Stephania cephalantha</name>
    <dbReference type="NCBI Taxonomy" id="152367"/>
    <lineage>
        <taxon>Eukaryota</taxon>
        <taxon>Viridiplantae</taxon>
        <taxon>Streptophyta</taxon>
        <taxon>Embryophyta</taxon>
        <taxon>Tracheophyta</taxon>
        <taxon>Spermatophyta</taxon>
        <taxon>Magnoliopsida</taxon>
        <taxon>Ranunculales</taxon>
        <taxon>Menispermaceae</taxon>
        <taxon>Menispermoideae</taxon>
        <taxon>Cissampelideae</taxon>
        <taxon>Stephania</taxon>
    </lineage>
</organism>
<gene>
    <name evidence="1" type="ORF">Scep_019474</name>
</gene>
<evidence type="ECO:0000313" key="1">
    <source>
        <dbReference type="EMBL" id="KAK9111955.1"/>
    </source>
</evidence>
<name>A0AAP0NNC3_9MAGN</name>
<comment type="caution">
    <text evidence="1">The sequence shown here is derived from an EMBL/GenBank/DDBJ whole genome shotgun (WGS) entry which is preliminary data.</text>
</comment>
<dbReference type="AlphaFoldDB" id="A0AAP0NNC3"/>
<dbReference type="Proteomes" id="UP001419268">
    <property type="component" value="Unassembled WGS sequence"/>
</dbReference>
<evidence type="ECO:0000313" key="2">
    <source>
        <dbReference type="Proteomes" id="UP001419268"/>
    </source>
</evidence>
<reference evidence="1 2" key="1">
    <citation type="submission" date="2024-01" db="EMBL/GenBank/DDBJ databases">
        <title>Genome assemblies of Stephania.</title>
        <authorList>
            <person name="Yang L."/>
        </authorList>
    </citation>
    <scope>NUCLEOTIDE SEQUENCE [LARGE SCALE GENOMIC DNA]</scope>
    <source>
        <strain evidence="1">JXDWG</strain>
        <tissue evidence="1">Leaf</tissue>
    </source>
</reference>
<accession>A0AAP0NNC3</accession>
<proteinExistence type="predicted"/>
<dbReference type="EMBL" id="JBBNAG010000008">
    <property type="protein sequence ID" value="KAK9111955.1"/>
    <property type="molecule type" value="Genomic_DNA"/>
</dbReference>
<sequence>MRGVIMKGVLASASRNICVADGHFWVLNAALDDNLDSPGNRTVMEKILARALRMI</sequence>
<keyword evidence="2" id="KW-1185">Reference proteome</keyword>
<protein>
    <submittedName>
        <fullName evidence="1">Uncharacterized protein</fullName>
    </submittedName>
</protein>